<keyword evidence="1" id="KW-0472">Membrane</keyword>
<dbReference type="EMBL" id="AJWZ01011449">
    <property type="protein sequence ID" value="EKC45224.1"/>
    <property type="molecule type" value="Genomic_DNA"/>
</dbReference>
<comment type="caution">
    <text evidence="2">The sequence shown here is derived from an EMBL/GenBank/DDBJ whole genome shotgun (WGS) entry which is preliminary data.</text>
</comment>
<sequence>IYFVTRKYAGEQVTGWLCILGAAPFAACGLFSLPRHDGRTVRMGSH</sequence>
<gene>
    <name evidence="2" type="ORF">OBE_17008</name>
</gene>
<reference evidence="2" key="1">
    <citation type="journal article" date="2013" name="Environ. Microbiol.">
        <title>Microbiota from the distal guts of lean and obese adolescents exhibit partial functional redundancy besides clear differences in community structure.</title>
        <authorList>
            <person name="Ferrer M."/>
            <person name="Ruiz A."/>
            <person name="Lanza F."/>
            <person name="Haange S.B."/>
            <person name="Oberbach A."/>
            <person name="Till H."/>
            <person name="Bargiela R."/>
            <person name="Campoy C."/>
            <person name="Segura M.T."/>
            <person name="Richter M."/>
            <person name="von Bergen M."/>
            <person name="Seifert J."/>
            <person name="Suarez A."/>
        </authorList>
    </citation>
    <scope>NUCLEOTIDE SEQUENCE</scope>
</reference>
<feature type="non-terminal residue" evidence="2">
    <location>
        <position position="1"/>
    </location>
</feature>
<keyword evidence="1" id="KW-1133">Transmembrane helix</keyword>
<organism evidence="2">
    <name type="scientific">human gut metagenome</name>
    <dbReference type="NCBI Taxonomy" id="408170"/>
    <lineage>
        <taxon>unclassified sequences</taxon>
        <taxon>metagenomes</taxon>
        <taxon>organismal metagenomes</taxon>
    </lineage>
</organism>
<keyword evidence="1" id="KW-0812">Transmembrane</keyword>
<dbReference type="AlphaFoldDB" id="K1RNY0"/>
<evidence type="ECO:0000313" key="2">
    <source>
        <dbReference type="EMBL" id="EKC45224.1"/>
    </source>
</evidence>
<accession>K1RNY0</accession>
<protein>
    <submittedName>
        <fullName evidence="2">Uncharacterized protein</fullName>
    </submittedName>
</protein>
<name>K1RNY0_9ZZZZ</name>
<feature type="transmembrane region" description="Helical" evidence="1">
    <location>
        <begin position="13"/>
        <end position="33"/>
    </location>
</feature>
<proteinExistence type="predicted"/>
<evidence type="ECO:0000256" key="1">
    <source>
        <dbReference type="SAM" id="Phobius"/>
    </source>
</evidence>